<keyword evidence="1" id="KW-0732">Signal</keyword>
<evidence type="ECO:0000259" key="2">
    <source>
        <dbReference type="Pfam" id="PF07007"/>
    </source>
</evidence>
<reference evidence="4" key="1">
    <citation type="submission" date="2017-06" db="EMBL/GenBank/DDBJ databases">
        <authorList>
            <person name="LiPuma J."/>
            <person name="Spilker T."/>
        </authorList>
    </citation>
    <scope>NUCLEOTIDE SEQUENCE [LARGE SCALE GENOMIC DNA]</scope>
    <source>
        <strain evidence="4">AU17325</strain>
    </source>
</reference>
<sequence>MKTMRSLVAVWFVAILAFSSSAKAESKADFVRAVSGVWTSGSGLFIIGTATNGDLILADTSSLMRFKAVPAEFNAQQDYLNMRVSVIGADTPAMLWTLRRTWRDGHKSFNLRLVTNTGDQIALGFARELSTDDMKIVNMDIQSAQSAPQVTPVSTQGGTQPVSQQEGCAAAEESGVTADILDCLNAEGDKADKQLNESYKATMARLSGTRKAVLRNEERLWIKARDAKCNAAGKEFSGGTAQTIEQTSCFVETTKQRIKAIEDFN</sequence>
<dbReference type="AlphaFoldDB" id="A0A228IID3"/>
<dbReference type="PANTHER" id="PTHR39176">
    <property type="entry name" value="PERIPLASMIC PROTEIN-RELATED"/>
    <property type="match status" value="1"/>
</dbReference>
<organism evidence="3 4">
    <name type="scientific">Burkholderia aenigmatica</name>
    <dbReference type="NCBI Taxonomy" id="2015348"/>
    <lineage>
        <taxon>Bacteria</taxon>
        <taxon>Pseudomonadati</taxon>
        <taxon>Pseudomonadota</taxon>
        <taxon>Betaproteobacteria</taxon>
        <taxon>Burkholderiales</taxon>
        <taxon>Burkholderiaceae</taxon>
        <taxon>Burkholderia</taxon>
        <taxon>Burkholderia cepacia complex</taxon>
    </lineage>
</organism>
<dbReference type="Pfam" id="PF07007">
    <property type="entry name" value="LprI"/>
    <property type="match status" value="1"/>
</dbReference>
<feature type="chain" id="PRO_5012375629" description="Lysozyme inhibitor LprI-like N-terminal domain-containing protein" evidence="1">
    <location>
        <begin position="25"/>
        <end position="265"/>
    </location>
</feature>
<proteinExistence type="predicted"/>
<reference evidence="3 4" key="2">
    <citation type="submission" date="2017-08" db="EMBL/GenBank/DDBJ databases">
        <title>WGS of novel Burkholderia cepaca complex species.</title>
        <authorList>
            <person name="Lipuma J."/>
            <person name="Spilker T."/>
        </authorList>
    </citation>
    <scope>NUCLEOTIDE SEQUENCE [LARGE SCALE GENOMIC DNA]</scope>
    <source>
        <strain evidence="3 4">AU17325</strain>
    </source>
</reference>
<accession>A0A228IID3</accession>
<comment type="caution">
    <text evidence="3">The sequence shown here is derived from an EMBL/GenBank/DDBJ whole genome shotgun (WGS) entry which is preliminary data.</text>
</comment>
<feature type="domain" description="Lysozyme inhibitor LprI-like N-terminal" evidence="2">
    <location>
        <begin position="168"/>
        <end position="259"/>
    </location>
</feature>
<evidence type="ECO:0000256" key="1">
    <source>
        <dbReference type="SAM" id="SignalP"/>
    </source>
</evidence>
<name>A0A228IID3_9BURK</name>
<dbReference type="Gene3D" id="1.20.1270.180">
    <property type="match status" value="1"/>
</dbReference>
<dbReference type="RefSeq" id="WP_089452187.1">
    <property type="nucleotide sequence ID" value="NZ_NKFA01000008.1"/>
</dbReference>
<gene>
    <name evidence="3" type="ORF">CFB84_23275</name>
</gene>
<evidence type="ECO:0000313" key="4">
    <source>
        <dbReference type="Proteomes" id="UP000214600"/>
    </source>
</evidence>
<feature type="signal peptide" evidence="1">
    <location>
        <begin position="1"/>
        <end position="24"/>
    </location>
</feature>
<protein>
    <recommendedName>
        <fullName evidence="2">Lysozyme inhibitor LprI-like N-terminal domain-containing protein</fullName>
    </recommendedName>
</protein>
<dbReference type="Proteomes" id="UP000214600">
    <property type="component" value="Unassembled WGS sequence"/>
</dbReference>
<evidence type="ECO:0000313" key="3">
    <source>
        <dbReference type="EMBL" id="OXI42161.1"/>
    </source>
</evidence>
<dbReference type="OrthoDB" id="7340239at2"/>
<dbReference type="EMBL" id="NKFA01000008">
    <property type="protein sequence ID" value="OXI42161.1"/>
    <property type="molecule type" value="Genomic_DNA"/>
</dbReference>
<dbReference type="InterPro" id="IPR009739">
    <property type="entry name" value="LprI-like_N"/>
</dbReference>
<dbReference type="PANTHER" id="PTHR39176:SF1">
    <property type="entry name" value="PERIPLASMIC PROTEIN"/>
    <property type="match status" value="1"/>
</dbReference>